<dbReference type="CDD" id="cd08556">
    <property type="entry name" value="GDPD"/>
    <property type="match status" value="1"/>
</dbReference>
<protein>
    <submittedName>
        <fullName evidence="2">Glycerophosphoryl diester phosphodiesterase</fullName>
    </submittedName>
</protein>
<gene>
    <name evidence="2" type="ORF">SAMN05216259_11680</name>
</gene>
<keyword evidence="3" id="KW-1185">Reference proteome</keyword>
<sequence>MALRQVSVVGHRGDPYEHRENTLASIRSALGRGVDAVEVDVRLTRDGQPVLLHDPTLERLWEVDASVGSLTAEELAEATGGGVPSFADALAELLRHGGAARMMVDLTGPEQAGPAVAAVAEAGAAARVYYCGGMAAMHEVRALVPDAEIAMTWKTSARPADAVLAGLAPRWLNLRFPLADAEAVAWAHERGLLVSAWTADWRLSMSRLIGAGVDAITTNRPGTLLRLRARAGRKAAKAL</sequence>
<reference evidence="2 3" key="1">
    <citation type="submission" date="2016-10" db="EMBL/GenBank/DDBJ databases">
        <authorList>
            <person name="de Groot N.N."/>
        </authorList>
    </citation>
    <scope>NUCLEOTIDE SEQUENCE [LARGE SCALE GENOMIC DNA]</scope>
    <source>
        <strain evidence="2 3">CGMCC 4.2022</strain>
    </source>
</reference>
<dbReference type="SUPFAM" id="SSF51695">
    <property type="entry name" value="PLC-like phosphodiesterases"/>
    <property type="match status" value="1"/>
</dbReference>
<dbReference type="PANTHER" id="PTHR46211">
    <property type="entry name" value="GLYCEROPHOSPHORYL DIESTER PHOSPHODIESTERASE"/>
    <property type="match status" value="1"/>
</dbReference>
<accession>A0A1H0PLH5</accession>
<dbReference type="GO" id="GO:0006629">
    <property type="term" value="P:lipid metabolic process"/>
    <property type="evidence" value="ECO:0007669"/>
    <property type="project" value="InterPro"/>
</dbReference>
<dbReference type="Gene3D" id="3.20.20.190">
    <property type="entry name" value="Phosphatidylinositol (PI) phosphodiesterase"/>
    <property type="match status" value="1"/>
</dbReference>
<dbReference type="RefSeq" id="WP_176930571.1">
    <property type="nucleotide sequence ID" value="NZ_FNIE01000016.1"/>
</dbReference>
<dbReference type="PROSITE" id="PS50007">
    <property type="entry name" value="PIPLC_X_DOMAIN"/>
    <property type="match status" value="1"/>
</dbReference>
<name>A0A1H0PLH5_9ACTN</name>
<dbReference type="EMBL" id="FNIE01000016">
    <property type="protein sequence ID" value="SDP05479.1"/>
    <property type="molecule type" value="Genomic_DNA"/>
</dbReference>
<evidence type="ECO:0000313" key="3">
    <source>
        <dbReference type="Proteomes" id="UP000199341"/>
    </source>
</evidence>
<dbReference type="InterPro" id="IPR030395">
    <property type="entry name" value="GP_PDE_dom"/>
</dbReference>
<organism evidence="2 3">
    <name type="scientific">Actinacidiphila guanduensis</name>
    <dbReference type="NCBI Taxonomy" id="310781"/>
    <lineage>
        <taxon>Bacteria</taxon>
        <taxon>Bacillati</taxon>
        <taxon>Actinomycetota</taxon>
        <taxon>Actinomycetes</taxon>
        <taxon>Kitasatosporales</taxon>
        <taxon>Streptomycetaceae</taxon>
        <taxon>Actinacidiphila</taxon>
    </lineage>
</organism>
<feature type="domain" description="GP-PDE" evidence="1">
    <location>
        <begin position="6"/>
        <end position="228"/>
    </location>
</feature>
<dbReference type="PROSITE" id="PS51704">
    <property type="entry name" value="GP_PDE"/>
    <property type="match status" value="1"/>
</dbReference>
<dbReference type="InterPro" id="IPR017946">
    <property type="entry name" value="PLC-like_Pdiesterase_TIM-brl"/>
</dbReference>
<proteinExistence type="predicted"/>
<evidence type="ECO:0000259" key="1">
    <source>
        <dbReference type="PROSITE" id="PS51704"/>
    </source>
</evidence>
<dbReference type="Proteomes" id="UP000199341">
    <property type="component" value="Unassembled WGS sequence"/>
</dbReference>
<dbReference type="AlphaFoldDB" id="A0A1H0PLH5"/>
<dbReference type="GO" id="GO:0008081">
    <property type="term" value="F:phosphoric diester hydrolase activity"/>
    <property type="evidence" value="ECO:0007669"/>
    <property type="project" value="InterPro"/>
</dbReference>
<dbReference type="STRING" id="310781.SAMN05216259_11680"/>
<dbReference type="Pfam" id="PF03009">
    <property type="entry name" value="GDPD"/>
    <property type="match status" value="1"/>
</dbReference>
<dbReference type="PANTHER" id="PTHR46211:SF1">
    <property type="entry name" value="GLYCEROPHOSPHODIESTER PHOSPHODIESTERASE, CYTOPLASMIC"/>
    <property type="match status" value="1"/>
</dbReference>
<evidence type="ECO:0000313" key="2">
    <source>
        <dbReference type="EMBL" id="SDP05479.1"/>
    </source>
</evidence>